<dbReference type="VEuPathDB" id="TriTrypDB:C4B63_12g8"/>
<dbReference type="VEuPathDB" id="TriTrypDB:TCSYLVIO_003537"/>
<dbReference type="VEuPathDB" id="TriTrypDB:Tc_MARK_2319"/>
<proteinExistence type="predicted"/>
<comment type="caution">
    <text evidence="2">The sequence shown here is derived from an EMBL/GenBank/DDBJ whole genome shotgun (WGS) entry which is preliminary data.</text>
</comment>
<dbReference type="VEuPathDB" id="TriTrypDB:TcBrA4_0091600"/>
<sequence>MIWFRFNFSSEKKIFFLFFWAQYMCDVPTQMSTDNSAATDLGNMTNPLVELDIAKNVLLSSAAPTVSLELNVIPPQLVSQTPLNELNGAGENENMSQQVVERRGDDLAAGKSENSSHCLSCRPEKEENTSSSLETKPQTVPRKLKNATVSTLTEDKSLQRIRSWLLKPLLYQNLKQDTTEESCKETLLRLAEDKIYIYGLYERMERENSVAVKRPTRRKRGNLSEEVHGSKKHCGPGNVYESSSSVELSFSFPRWKNDIGKPIIEVEKQLSESLQSTPLLAPDEKQTFSRYALSSGKLRKECADPYQFLTARLLDRRHILELLLSSGVKNEDNKRENV</sequence>
<dbReference type="VEuPathDB" id="TriTrypDB:TcG_04643"/>
<dbReference type="VEuPathDB" id="TriTrypDB:ECC02_004920"/>
<dbReference type="VEuPathDB" id="TriTrypDB:BCY84_21153"/>
<reference evidence="2 3" key="1">
    <citation type="journal article" date="2018" name="Microb. Genom.">
        <title>Expanding an expanded genome: long-read sequencing of Trypanosoma cruzi.</title>
        <authorList>
            <person name="Berna L."/>
            <person name="Rodriguez M."/>
            <person name="Chiribao M.L."/>
            <person name="Parodi-Talice A."/>
            <person name="Pita S."/>
            <person name="Rijo G."/>
            <person name="Alvarez-Valin F."/>
            <person name="Robello C."/>
        </authorList>
    </citation>
    <scope>NUCLEOTIDE SEQUENCE [LARGE SCALE GENOMIC DNA]</scope>
    <source>
        <strain evidence="2 3">TCC</strain>
    </source>
</reference>
<dbReference type="AlphaFoldDB" id="A0A2V2VDX5"/>
<dbReference type="VEuPathDB" id="TriTrypDB:TcCLB.511867.170"/>
<dbReference type="Proteomes" id="UP000246078">
    <property type="component" value="Unassembled WGS sequence"/>
</dbReference>
<gene>
    <name evidence="2" type="ORF">C3747_276g44</name>
</gene>
<dbReference type="VEuPathDB" id="TriTrypDB:TcCL_ESM12176"/>
<feature type="compositionally biased region" description="Polar residues" evidence="1">
    <location>
        <begin position="129"/>
        <end position="138"/>
    </location>
</feature>
<protein>
    <submittedName>
        <fullName evidence="2">Uncharacterized protein</fullName>
    </submittedName>
</protein>
<evidence type="ECO:0000313" key="3">
    <source>
        <dbReference type="Proteomes" id="UP000246078"/>
    </source>
</evidence>
<evidence type="ECO:0000256" key="1">
    <source>
        <dbReference type="SAM" id="MobiDB-lite"/>
    </source>
</evidence>
<name>A0A2V2VDX5_TRYCR</name>
<organism evidence="2 3">
    <name type="scientific">Trypanosoma cruzi</name>
    <dbReference type="NCBI Taxonomy" id="5693"/>
    <lineage>
        <taxon>Eukaryota</taxon>
        <taxon>Discoba</taxon>
        <taxon>Euglenozoa</taxon>
        <taxon>Kinetoplastea</taxon>
        <taxon>Metakinetoplastina</taxon>
        <taxon>Trypanosomatida</taxon>
        <taxon>Trypanosomatidae</taxon>
        <taxon>Trypanosoma</taxon>
        <taxon>Schizotrypanum</taxon>
    </lineage>
</organism>
<dbReference type="VEuPathDB" id="TriTrypDB:C3747_276g44"/>
<evidence type="ECO:0000313" key="2">
    <source>
        <dbReference type="EMBL" id="PWU94569.1"/>
    </source>
</evidence>
<accession>A0A2V2VDX5</accession>
<feature type="region of interest" description="Disordered" evidence="1">
    <location>
        <begin position="211"/>
        <end position="238"/>
    </location>
</feature>
<dbReference type="EMBL" id="PRFC01000276">
    <property type="protein sequence ID" value="PWU94569.1"/>
    <property type="molecule type" value="Genomic_DNA"/>
</dbReference>
<feature type="region of interest" description="Disordered" evidence="1">
    <location>
        <begin position="103"/>
        <end position="141"/>
    </location>
</feature>